<dbReference type="Pfam" id="PF02687">
    <property type="entry name" value="FtsX"/>
    <property type="match status" value="1"/>
</dbReference>
<feature type="domain" description="ABC transporter" evidence="11">
    <location>
        <begin position="2"/>
        <end position="263"/>
    </location>
</feature>
<feature type="transmembrane region" description="Helical" evidence="10">
    <location>
        <begin position="666"/>
        <end position="699"/>
    </location>
</feature>
<dbReference type="Gene3D" id="3.40.50.300">
    <property type="entry name" value="P-loop containing nucleotide triphosphate hydrolases"/>
    <property type="match status" value="1"/>
</dbReference>
<evidence type="ECO:0000256" key="8">
    <source>
        <dbReference type="ARBA" id="ARBA00023136"/>
    </source>
</evidence>
<evidence type="ECO:0000256" key="9">
    <source>
        <dbReference type="ARBA" id="ARBA00038388"/>
    </source>
</evidence>
<name>A0A6A0BBF9_9LACT</name>
<dbReference type="RefSeq" id="WP_172207773.1">
    <property type="nucleotide sequence ID" value="NZ_BLLI01000009.1"/>
</dbReference>
<evidence type="ECO:0000256" key="7">
    <source>
        <dbReference type="ARBA" id="ARBA00022989"/>
    </source>
</evidence>
<dbReference type="Proteomes" id="UP000480303">
    <property type="component" value="Unassembled WGS sequence"/>
</dbReference>
<gene>
    <name evidence="12" type="ORF">Hs30E_05460</name>
</gene>
<dbReference type="EMBL" id="BLLI01000009">
    <property type="protein sequence ID" value="GFH41995.1"/>
    <property type="molecule type" value="Genomic_DNA"/>
</dbReference>
<keyword evidence="6 12" id="KW-0067">ATP-binding</keyword>
<evidence type="ECO:0000256" key="3">
    <source>
        <dbReference type="ARBA" id="ARBA00022475"/>
    </source>
</evidence>
<evidence type="ECO:0000259" key="11">
    <source>
        <dbReference type="PROSITE" id="PS50893"/>
    </source>
</evidence>
<dbReference type="AlphaFoldDB" id="A0A6A0BBF9"/>
<organism evidence="12 13">
    <name type="scientific">Pseudolactococcus hodotermopsidis</name>
    <dbReference type="NCBI Taxonomy" id="2709157"/>
    <lineage>
        <taxon>Bacteria</taxon>
        <taxon>Bacillati</taxon>
        <taxon>Bacillota</taxon>
        <taxon>Bacilli</taxon>
        <taxon>Lactobacillales</taxon>
        <taxon>Streptococcaceae</taxon>
        <taxon>Pseudolactococcus</taxon>
    </lineage>
</organism>
<dbReference type="GO" id="GO:0005886">
    <property type="term" value="C:plasma membrane"/>
    <property type="evidence" value="ECO:0007669"/>
    <property type="project" value="UniProtKB-SubCell"/>
</dbReference>
<keyword evidence="2" id="KW-0813">Transport</keyword>
<dbReference type="GO" id="GO:0016887">
    <property type="term" value="F:ATP hydrolysis activity"/>
    <property type="evidence" value="ECO:0007669"/>
    <property type="project" value="InterPro"/>
</dbReference>
<comment type="caution">
    <text evidence="12">The sequence shown here is derived from an EMBL/GenBank/DDBJ whole genome shotgun (WGS) entry which is preliminary data.</text>
</comment>
<feature type="transmembrane region" description="Helical" evidence="10">
    <location>
        <begin position="763"/>
        <end position="783"/>
    </location>
</feature>
<dbReference type="InterPro" id="IPR003838">
    <property type="entry name" value="ABC3_permease_C"/>
</dbReference>
<dbReference type="PANTHER" id="PTHR42798">
    <property type="entry name" value="LIPOPROTEIN-RELEASING SYSTEM ATP-BINDING PROTEIN LOLD"/>
    <property type="match status" value="1"/>
</dbReference>
<dbReference type="SUPFAM" id="SSF52540">
    <property type="entry name" value="P-loop containing nucleoside triphosphate hydrolases"/>
    <property type="match status" value="1"/>
</dbReference>
<proteinExistence type="inferred from homology"/>
<protein>
    <submittedName>
        <fullName evidence="12">Sulfate ABC transporter ATP-binding protein</fullName>
    </submittedName>
</protein>
<dbReference type="Pfam" id="PF00005">
    <property type="entry name" value="ABC_tran"/>
    <property type="match status" value="1"/>
</dbReference>
<dbReference type="InterPro" id="IPR017871">
    <property type="entry name" value="ABC_transporter-like_CS"/>
</dbReference>
<keyword evidence="3" id="KW-1003">Cell membrane</keyword>
<evidence type="ECO:0000313" key="13">
    <source>
        <dbReference type="Proteomes" id="UP000480303"/>
    </source>
</evidence>
<feature type="transmembrane region" description="Helical" evidence="10">
    <location>
        <begin position="720"/>
        <end position="743"/>
    </location>
</feature>
<dbReference type="InterPro" id="IPR003439">
    <property type="entry name" value="ABC_transporter-like_ATP-bd"/>
</dbReference>
<accession>A0A6A0BBF9</accession>
<dbReference type="InterPro" id="IPR027417">
    <property type="entry name" value="P-loop_NTPase"/>
</dbReference>
<comment type="similarity">
    <text evidence="9">Belongs to the ABC transporter superfamily. Macrolide exporter (TC 3.A.1.122) family.</text>
</comment>
<evidence type="ECO:0000256" key="1">
    <source>
        <dbReference type="ARBA" id="ARBA00004429"/>
    </source>
</evidence>
<dbReference type="InterPro" id="IPR017911">
    <property type="entry name" value="MacB-like_ATP-bd"/>
</dbReference>
<keyword evidence="4 10" id="KW-0812">Transmembrane</keyword>
<sequence length="802" mass="89007">MLQLRRISKRYMTNEFTQIALDEVSVNFRENEFVAILGPSGSGKTTLLNIIGGLDHYDTGDMLIDPKHISYPVSRYLAGYDAGDLLINGKSTRDFKDRDWDAYRNNSVGFIFQSYNLIGHLSVLENVEMGMTLSGVAKATKKSEAIKALERVGLKDHVHKKPNQLSGGQMQRVAIARALANDPDIILADEPTGALDTVTSEQIMALIKDIAKDKLVIMVTHNPDLATTYADRIINFKDGHLLSDSHPFDGEKETSDYVLKKTAMGLFTALKLSARNIWTKKWRTALTAFASSIGIVGIALILSTSNGFQKHINQFQTDSLTEFPIIISPQATRNKNELTPSEREKLEKKSLSKSKEIEVYDPAKLVSVHRNKLTPKYIDYVEKISTKDATSVGFTHIISLNLLRDDKGKIVPVKLPTGEEMPANIAIYDTDVHLTTYPVQPDGEKESYLEINYDILAGSYPKNANEVVMVVDDQNRVDMTTMKNLGFTDFADKEGQIKFSDIVGMEMKLIRNNDYYTEVSTGHFAPTQDLAAVYKKSSGETIKIAGIIRKKKTIQFRLLGLGIAYSDELFEKILKAEGDSKIVTAQKNANTNVLTKEPLTPETKITALSYLGGNAIPLMIYVYPKSFESKENIIKYLDKYNKNKKEEDKVIYTDLGKEMTRLTGDIMSGITLVLVAFAAISLVVSLIMVGIITYISVLERTKEIGALRALGARKKDITRVFNAETLIIGSFSGILGITFAYLLTFPVNMIIKKKTDLSNVAQLNPLHAIILIIVSVTLTLLGGSIPAKYAAKKNPVEALRSE</sequence>
<comment type="subcellular location">
    <subcellularLocation>
        <location evidence="1">Cell inner membrane</location>
        <topology evidence="1">Multi-pass membrane protein</topology>
    </subcellularLocation>
</comment>
<evidence type="ECO:0000256" key="6">
    <source>
        <dbReference type="ARBA" id="ARBA00022840"/>
    </source>
</evidence>
<dbReference type="PROSITE" id="PS50893">
    <property type="entry name" value="ABC_TRANSPORTER_2"/>
    <property type="match status" value="1"/>
</dbReference>
<dbReference type="SMART" id="SM00382">
    <property type="entry name" value="AAA"/>
    <property type="match status" value="1"/>
</dbReference>
<keyword evidence="8 10" id="KW-0472">Membrane</keyword>
<dbReference type="PROSITE" id="PS00211">
    <property type="entry name" value="ABC_TRANSPORTER_1"/>
    <property type="match status" value="1"/>
</dbReference>
<keyword evidence="5" id="KW-0547">Nucleotide-binding</keyword>
<dbReference type="GO" id="GO:0005524">
    <property type="term" value="F:ATP binding"/>
    <property type="evidence" value="ECO:0007669"/>
    <property type="project" value="UniProtKB-KW"/>
</dbReference>
<evidence type="ECO:0000256" key="4">
    <source>
        <dbReference type="ARBA" id="ARBA00022692"/>
    </source>
</evidence>
<evidence type="ECO:0000256" key="5">
    <source>
        <dbReference type="ARBA" id="ARBA00022741"/>
    </source>
</evidence>
<evidence type="ECO:0000313" key="12">
    <source>
        <dbReference type="EMBL" id="GFH41995.1"/>
    </source>
</evidence>
<dbReference type="InterPro" id="IPR003593">
    <property type="entry name" value="AAA+_ATPase"/>
</dbReference>
<feature type="transmembrane region" description="Helical" evidence="10">
    <location>
        <begin position="285"/>
        <end position="303"/>
    </location>
</feature>
<evidence type="ECO:0000256" key="10">
    <source>
        <dbReference type="SAM" id="Phobius"/>
    </source>
</evidence>
<reference evidence="12 13" key="1">
    <citation type="submission" date="2020-02" db="EMBL/GenBank/DDBJ databases">
        <title>Draft genome sequence of Lactococcus sp. Hs30E4-3.</title>
        <authorList>
            <person name="Noda S."/>
            <person name="Yuki M."/>
            <person name="Ohkuma M."/>
        </authorList>
    </citation>
    <scope>NUCLEOTIDE SEQUENCE [LARGE SCALE GENOMIC DNA]</scope>
    <source>
        <strain evidence="12 13">Hs30E4-3</strain>
    </source>
</reference>
<dbReference type="PANTHER" id="PTHR42798:SF6">
    <property type="entry name" value="CELL DIVISION ATP-BINDING PROTEIN FTSE"/>
    <property type="match status" value="1"/>
</dbReference>
<evidence type="ECO:0000256" key="2">
    <source>
        <dbReference type="ARBA" id="ARBA00022448"/>
    </source>
</evidence>
<keyword evidence="7 10" id="KW-1133">Transmembrane helix</keyword>
<keyword evidence="13" id="KW-1185">Reference proteome</keyword>
<dbReference type="CDD" id="cd03255">
    <property type="entry name" value="ABC_MJ0796_LolCDE_FtsE"/>
    <property type="match status" value="1"/>
</dbReference>